<evidence type="ECO:0000313" key="1">
    <source>
        <dbReference type="EMBL" id="PSJ80365.1"/>
    </source>
</evidence>
<name>A0A2P7U094_9NEIS</name>
<reference evidence="1 2" key="1">
    <citation type="submission" date="2018-03" db="EMBL/GenBank/DDBJ databases">
        <title>Neisseria weixii sp. nov., isolated from the intestinal contents of Tibetan Plateau pika (Ochotona curzoniae) in Yushu, Qinghai Province, China.</title>
        <authorList>
            <person name="Gui Z."/>
        </authorList>
    </citation>
    <scope>NUCLEOTIDE SEQUENCE [LARGE SCALE GENOMIC DNA]</scope>
    <source>
        <strain evidence="1 2">ATCC 51483</strain>
    </source>
</reference>
<proteinExistence type="predicted"/>
<accession>A0A2P7U094</accession>
<dbReference type="AlphaFoldDB" id="A0A2P7U094"/>
<evidence type="ECO:0000313" key="2">
    <source>
        <dbReference type="Proteomes" id="UP000241868"/>
    </source>
</evidence>
<dbReference type="Gene3D" id="3.60.15.10">
    <property type="entry name" value="Ribonuclease Z/Hydroxyacylglutathione hydrolase-like"/>
    <property type="match status" value="1"/>
</dbReference>
<dbReference type="Proteomes" id="UP000241868">
    <property type="component" value="Unassembled WGS sequence"/>
</dbReference>
<keyword evidence="2" id="KW-1185">Reference proteome</keyword>
<sequence>MLDNADSLNAFLIAPRFQEAPIQHEIDVVLITHNHNNHLEVATIRWTKDRNKTLWALFVFEGSRRLLLERRYRLCKAF</sequence>
<protein>
    <recommendedName>
        <fullName evidence="3">Metallo-beta-lactamase domain-containing protein</fullName>
    </recommendedName>
</protein>
<comment type="caution">
    <text evidence="1">The sequence shown here is derived from an EMBL/GenBank/DDBJ whole genome shotgun (WGS) entry which is preliminary data.</text>
</comment>
<dbReference type="InterPro" id="IPR036866">
    <property type="entry name" value="RibonucZ/Hydroxyglut_hydro"/>
</dbReference>
<evidence type="ECO:0008006" key="3">
    <source>
        <dbReference type="Google" id="ProtNLM"/>
    </source>
</evidence>
<dbReference type="EMBL" id="PXYY01000034">
    <property type="protein sequence ID" value="PSJ80365.1"/>
    <property type="molecule type" value="Genomic_DNA"/>
</dbReference>
<gene>
    <name evidence="1" type="ORF">C7N83_06760</name>
</gene>
<organism evidence="1 2">
    <name type="scientific">Neisseria iguanae</name>
    <dbReference type="NCBI Taxonomy" id="90242"/>
    <lineage>
        <taxon>Bacteria</taxon>
        <taxon>Pseudomonadati</taxon>
        <taxon>Pseudomonadota</taxon>
        <taxon>Betaproteobacteria</taxon>
        <taxon>Neisseriales</taxon>
        <taxon>Neisseriaceae</taxon>
        <taxon>Neisseria</taxon>
    </lineage>
</organism>